<dbReference type="InterPro" id="IPR036691">
    <property type="entry name" value="Endo/exonu/phosph_ase_sf"/>
</dbReference>
<dbReference type="GO" id="GO:0003824">
    <property type="term" value="F:catalytic activity"/>
    <property type="evidence" value="ECO:0007669"/>
    <property type="project" value="InterPro"/>
</dbReference>
<dbReference type="Proteomes" id="UP000001819">
    <property type="component" value="Chromosome 2"/>
</dbReference>
<dbReference type="Pfam" id="PF14529">
    <property type="entry name" value="Exo_endo_phos_2"/>
    <property type="match status" value="1"/>
</dbReference>
<protein>
    <recommendedName>
        <fullName evidence="1">Endonuclease/exonuclease/phosphatase domain-containing protein</fullName>
    </recommendedName>
</protein>
<name>A0A6I8VP46_DROPS</name>
<keyword evidence="2" id="KW-1185">Reference proteome</keyword>
<evidence type="ECO:0000313" key="3">
    <source>
        <dbReference type="RefSeq" id="XP_033232539.1"/>
    </source>
</evidence>
<dbReference type="KEGG" id="dpo:117183276"/>
<feature type="non-terminal residue" evidence="3">
    <location>
        <position position="433"/>
    </location>
</feature>
<dbReference type="PANTHER" id="PTHR36688:SF2">
    <property type="entry name" value="ENDONUCLEASE_EXONUCLEASE_PHOSPHATASE DOMAIN-CONTAINING PROTEIN"/>
    <property type="match status" value="1"/>
</dbReference>
<dbReference type="SUPFAM" id="SSF56219">
    <property type="entry name" value="DNase I-like"/>
    <property type="match status" value="1"/>
</dbReference>
<proteinExistence type="predicted"/>
<gene>
    <name evidence="3" type="primary">LOC117183276</name>
</gene>
<dbReference type="InterPro" id="IPR005135">
    <property type="entry name" value="Endo/exonuclease/phosphatase"/>
</dbReference>
<dbReference type="RefSeq" id="XP_033232539.1">
    <property type="nucleotide sequence ID" value="XM_033376648.1"/>
</dbReference>
<dbReference type="Gene3D" id="3.60.10.10">
    <property type="entry name" value="Endonuclease/exonuclease/phosphatase"/>
    <property type="match status" value="1"/>
</dbReference>
<evidence type="ECO:0000313" key="2">
    <source>
        <dbReference type="Proteomes" id="UP000001819"/>
    </source>
</evidence>
<reference evidence="3" key="2">
    <citation type="submission" date="2025-08" db="UniProtKB">
        <authorList>
            <consortium name="RefSeq"/>
        </authorList>
    </citation>
    <scope>IDENTIFICATION</scope>
    <source>
        <strain evidence="3">MV-25-SWS-2005</strain>
        <tissue evidence="3">Whole body</tissue>
    </source>
</reference>
<dbReference type="PANTHER" id="PTHR36688">
    <property type="entry name" value="ENDO/EXONUCLEASE/PHOSPHATASE DOMAIN-CONTAINING PROTEIN"/>
    <property type="match status" value="1"/>
</dbReference>
<reference evidence="2" key="1">
    <citation type="submission" date="2024-06" db="UniProtKB">
        <authorList>
            <consortium name="RefSeq"/>
        </authorList>
    </citation>
    <scope>NUCLEOTIDE SEQUENCE [LARGE SCALE GENOMIC DNA]</scope>
    <source>
        <strain evidence="2">MV2-25</strain>
    </source>
</reference>
<dbReference type="InterPro" id="IPR052560">
    <property type="entry name" value="RdDP_mobile_element"/>
</dbReference>
<organism evidence="2 3">
    <name type="scientific">Drosophila pseudoobscura pseudoobscura</name>
    <name type="common">Fruit fly</name>
    <dbReference type="NCBI Taxonomy" id="46245"/>
    <lineage>
        <taxon>Eukaryota</taxon>
        <taxon>Metazoa</taxon>
        <taxon>Ecdysozoa</taxon>
        <taxon>Arthropoda</taxon>
        <taxon>Hexapoda</taxon>
        <taxon>Insecta</taxon>
        <taxon>Pterygota</taxon>
        <taxon>Neoptera</taxon>
        <taxon>Endopterygota</taxon>
        <taxon>Diptera</taxon>
        <taxon>Brachycera</taxon>
        <taxon>Muscomorpha</taxon>
        <taxon>Ephydroidea</taxon>
        <taxon>Drosophilidae</taxon>
        <taxon>Drosophila</taxon>
        <taxon>Sophophora</taxon>
    </lineage>
</organism>
<dbReference type="InParanoid" id="A0A6I8VP46"/>
<dbReference type="AlphaFoldDB" id="A0A6I8VP46"/>
<evidence type="ECO:0000259" key="1">
    <source>
        <dbReference type="Pfam" id="PF14529"/>
    </source>
</evidence>
<feature type="non-terminal residue" evidence="3">
    <location>
        <position position="1"/>
    </location>
</feature>
<sequence>DHTAVSLEGQERSLRICSAYMGHEQPDPPPHAPLRALIADCSAKDIGLIVGCDANAHHCQWGSTDTNERGEYLFSYLLTTQMVLLNRGSDPTLIIKNRKEVLDLTLASHEIQRNIVSWRVLEEHSFSDHRYVETVFSFSVSKPVQFRNIRRTNWTRYSDYLCRVLPEPPSEEEFSTEATTRLLKIFTDACNKALDKACPSGKNRGRKKPEWWNPKLGELRKASRRLFNKAAENVEQNWAEYKASLSTYNKELRIAKRASWRKFCSEIESNSEASRLRRVLSKTTPTLGYLKNTDQSWTTSSEESLNLLLNTHFPGCDENRPNYLAPPSVASNAILRLLSQENISWAIRSFKPYKSAGPDGIFPAQLIHAGHKAINWLKIIYEGIFSHGCIPDTWLQTKVVFIPKAGKPSHTAPNDFRPISLSSFLLKAMERLL</sequence>
<accession>A0A6I8VP46</accession>
<feature type="domain" description="Endonuclease/exonuclease/phosphatase" evidence="1">
    <location>
        <begin position="15"/>
        <end position="132"/>
    </location>
</feature>